<gene>
    <name evidence="1" type="ORF">IW261DRAFT_1570671</name>
</gene>
<evidence type="ECO:0000313" key="1">
    <source>
        <dbReference type="EMBL" id="KAK0472583.1"/>
    </source>
</evidence>
<dbReference type="AlphaFoldDB" id="A0AA39NWA0"/>
<accession>A0AA39NWA0</accession>
<protein>
    <submittedName>
        <fullName evidence="1">Uncharacterized protein</fullName>
    </submittedName>
</protein>
<dbReference type="Proteomes" id="UP001175227">
    <property type="component" value="Unassembled WGS sequence"/>
</dbReference>
<reference evidence="1" key="1">
    <citation type="submission" date="2023-06" db="EMBL/GenBank/DDBJ databases">
        <authorList>
            <consortium name="Lawrence Berkeley National Laboratory"/>
            <person name="Ahrendt S."/>
            <person name="Sahu N."/>
            <person name="Indic B."/>
            <person name="Wong-Bajracharya J."/>
            <person name="Merenyi Z."/>
            <person name="Ke H.-M."/>
            <person name="Monk M."/>
            <person name="Kocsube S."/>
            <person name="Drula E."/>
            <person name="Lipzen A."/>
            <person name="Balint B."/>
            <person name="Henrissat B."/>
            <person name="Andreopoulos B."/>
            <person name="Martin F.M."/>
            <person name="Harder C.B."/>
            <person name="Rigling D."/>
            <person name="Ford K.L."/>
            <person name="Foster G.D."/>
            <person name="Pangilinan J."/>
            <person name="Papanicolaou A."/>
            <person name="Barry K."/>
            <person name="LaButti K."/>
            <person name="Viragh M."/>
            <person name="Koriabine M."/>
            <person name="Yan M."/>
            <person name="Riley R."/>
            <person name="Champramary S."/>
            <person name="Plett K.L."/>
            <person name="Tsai I.J."/>
            <person name="Slot J."/>
            <person name="Sipos G."/>
            <person name="Plett J."/>
            <person name="Nagy L.G."/>
            <person name="Grigoriev I.V."/>
        </authorList>
    </citation>
    <scope>NUCLEOTIDE SEQUENCE</scope>
    <source>
        <strain evidence="1">ICMP 16352</strain>
    </source>
</reference>
<proteinExistence type="predicted"/>
<dbReference type="EMBL" id="JAUEPR010000039">
    <property type="protein sequence ID" value="KAK0472583.1"/>
    <property type="molecule type" value="Genomic_DNA"/>
</dbReference>
<organism evidence="1 2">
    <name type="scientific">Armillaria novae-zelandiae</name>
    <dbReference type="NCBI Taxonomy" id="153914"/>
    <lineage>
        <taxon>Eukaryota</taxon>
        <taxon>Fungi</taxon>
        <taxon>Dikarya</taxon>
        <taxon>Basidiomycota</taxon>
        <taxon>Agaricomycotina</taxon>
        <taxon>Agaricomycetes</taxon>
        <taxon>Agaricomycetidae</taxon>
        <taxon>Agaricales</taxon>
        <taxon>Marasmiineae</taxon>
        <taxon>Physalacriaceae</taxon>
        <taxon>Armillaria</taxon>
    </lineage>
</organism>
<evidence type="ECO:0000313" key="2">
    <source>
        <dbReference type="Proteomes" id="UP001175227"/>
    </source>
</evidence>
<name>A0AA39NWA0_9AGAR</name>
<keyword evidence="2" id="KW-1185">Reference proteome</keyword>
<comment type="caution">
    <text evidence="1">The sequence shown here is derived from an EMBL/GenBank/DDBJ whole genome shotgun (WGS) entry which is preliminary data.</text>
</comment>
<sequence>MVRFVYSLAPEVIPLFHTGTVVGRPRAILLSHTPPFFDHFTNNYKHSHASFVDTRSSEGTPPIITPELRHFRGSHRDLFRCVTTPNLETFHVKWKSSTAKSLLNVLDLFTRSGCSGLSKLALSNISITTHISALAVLQFQFSDWEKRAAEEDIFRSMFRPMMVEDEFRALRVVPNL</sequence>